<dbReference type="Gene3D" id="3.20.20.80">
    <property type="entry name" value="Glycosidases"/>
    <property type="match status" value="1"/>
</dbReference>
<dbReference type="OrthoDB" id="8445115at2"/>
<reference evidence="5" key="1">
    <citation type="submission" date="2016-10" db="EMBL/GenBank/DDBJ databases">
        <authorList>
            <person name="Varghese N."/>
            <person name="Submissions S."/>
        </authorList>
    </citation>
    <scope>NUCLEOTIDE SEQUENCE [LARGE SCALE GENOMIC DNA]</scope>
    <source>
        <strain evidence="5">DSM 28453</strain>
    </source>
</reference>
<organism evidence="4 5">
    <name type="scientific">Shimia haliotis</name>
    <dbReference type="NCBI Taxonomy" id="1280847"/>
    <lineage>
        <taxon>Bacteria</taxon>
        <taxon>Pseudomonadati</taxon>
        <taxon>Pseudomonadota</taxon>
        <taxon>Alphaproteobacteria</taxon>
        <taxon>Rhodobacterales</taxon>
        <taxon>Roseobacteraceae</taxon>
    </lineage>
</organism>
<evidence type="ECO:0000313" key="5">
    <source>
        <dbReference type="Proteomes" id="UP000198851"/>
    </source>
</evidence>
<dbReference type="InterPro" id="IPR032876">
    <property type="entry name" value="J_dom"/>
</dbReference>
<dbReference type="Pfam" id="PF13550">
    <property type="entry name" value="Phage-tail_3"/>
    <property type="match status" value="1"/>
</dbReference>
<dbReference type="InterPro" id="IPR056490">
    <property type="entry name" value="Rcc01698_C"/>
</dbReference>
<dbReference type="InterPro" id="IPR025195">
    <property type="entry name" value="GTA_TIM_dom"/>
</dbReference>
<dbReference type="RefSeq" id="WP_093320865.1">
    <property type="nucleotide sequence ID" value="NZ_FOSZ01000001.1"/>
</dbReference>
<evidence type="ECO:0000259" key="3">
    <source>
        <dbReference type="Pfam" id="PF23666"/>
    </source>
</evidence>
<dbReference type="Pfam" id="PF13547">
    <property type="entry name" value="GTA_TIM"/>
    <property type="match status" value="1"/>
</dbReference>
<protein>
    <submittedName>
        <fullName evidence="4">Putative phage tail protein</fullName>
    </submittedName>
</protein>
<dbReference type="InterPro" id="IPR017853">
    <property type="entry name" value="GH"/>
</dbReference>
<accession>A0A1I4BER2</accession>
<evidence type="ECO:0000313" key="4">
    <source>
        <dbReference type="EMBL" id="SFK66491.1"/>
    </source>
</evidence>
<sequence length="1308" mass="141971">MATVILAAAGAAVGGSVGGTLAGISSVAIGRLVGATAGRLIDQRLMGGGSDVVDSGKVERFRMTGSAEGSAISRLYGRTRVAGHVIWATRFQEHVTVTGGGKGAPSQPKTREHSYSVSLAIALCEGEITRVGRIWADGIEVSPEDLDMRVHLGTQDQMPDAKMEAVEGTGSVPAYRGTAYVVFEDLHLARFGNRVPQFTFEVMRLTPEDQPEVQSDYAQSVRAVALVPGTGEYALATTPVFYRKGVGEEWSANENSPAGKTDFTASLEALGEELPNCEAASLVVSWFGNDLRAGQCELRPKVESNDADGRNMPWLVSGLARANAQTIAQQDGRPIYGGTPADAAVVEAIVHMRDAGQDVMFYPFILMEQLADNGLPDPWSDATDQPVLPWRGRITSSVAAGRDNTPDGTSAADEEVAAFMGTAMAGDFTVTDGAVQYTGPDEWRYRRFVLHYAALCAAAGGVAAFCIGSEMRGLTQIRGESGFPAVEALRDLAAEVRILLGPETKIGYAADWSEYFGYHPQDGTGDVYFHLDPLWADSEIDFVGIDNYMPLSDWRDGRDHMDAKHWKGPHDIEYLMANIEGGEGYEWYYSSQTARDAQRRQVISDDAYGEPWVYRYKDLRSWWHTSHHNRVGGTRLATPTPWEPQSKPIWFTEIGCAAIDKGTNQPNVFHDERSSESALPFYSNGARDDAMQQAYLEAMQRYWSDEANNPVSATYGAAMIDMSRSFVWAWDTRPFPFFPNNRSLWSDGGNHARGHWINGRSGNRTLASVVAEICRAAGVAHFDVSDLRGVVRGYEETEVSDGRAALQPLMLRYGFDALEREGQLVFAMRGDKAAVALDEAECAVSSELEGDLEKQRAPDAEISGRVRLGFLEAGRDYGAMAEEAILPGEQSFAVTQSELPLVMTRAEGRQTAERWLAEARVARDGVKFSLPPSRLHIGVGDMVSFDSADAPEECYRIDRLTQAGVQVIEAARQEDAIYDIAPLPDDDPRSSPFVAPVPVQSLFLDLPLIRGTEAAHAPHLAVTARPWPGSVAVYEADADEGYALNTVLNGAAVIGVTQSALGTAPSGRVDRGTALEIRLLNGELESVGDVAFLNGGNLFAIGDGSADNWELFQAQSVNAVGDRRYMLEHRLRGQLGTEQSEAHVWPVGSWIVAIDAAVRQLDIAATLRNVARHYRIGAAGRAMSDPSYSHHVHAFAGLGLRPYAPVHLKARADGLGGLDISWTRRTRIDGDPWEVVEVPLGEDSEQYLIRVCKGQQVLREVTVSAPVWSYPASDLSSDLAAGGDRLQIAQLSTRFGAGKFAALALPQM</sequence>
<evidence type="ECO:0000259" key="1">
    <source>
        <dbReference type="Pfam" id="PF13547"/>
    </source>
</evidence>
<dbReference type="EMBL" id="FOSZ01000001">
    <property type="protein sequence ID" value="SFK66491.1"/>
    <property type="molecule type" value="Genomic_DNA"/>
</dbReference>
<evidence type="ECO:0000259" key="2">
    <source>
        <dbReference type="Pfam" id="PF13550"/>
    </source>
</evidence>
<dbReference type="STRING" id="1280847.SAMN04488036_101956"/>
<gene>
    <name evidence="4" type="ORF">SAMN04488036_101956</name>
</gene>
<name>A0A1I4BER2_9RHOB</name>
<keyword evidence="5" id="KW-1185">Reference proteome</keyword>
<proteinExistence type="predicted"/>
<feature type="domain" description="Rcc01698-like C-terminal" evidence="3">
    <location>
        <begin position="1052"/>
        <end position="1152"/>
    </location>
</feature>
<feature type="domain" description="Tip attachment protein J" evidence="2">
    <location>
        <begin position="798"/>
        <end position="960"/>
    </location>
</feature>
<dbReference type="Pfam" id="PF23666">
    <property type="entry name" value="Rcc01698_C"/>
    <property type="match status" value="1"/>
</dbReference>
<dbReference type="Proteomes" id="UP000198851">
    <property type="component" value="Unassembled WGS sequence"/>
</dbReference>
<dbReference type="SUPFAM" id="SSF51445">
    <property type="entry name" value="(Trans)glycosidases"/>
    <property type="match status" value="1"/>
</dbReference>
<dbReference type="CDD" id="cd19607">
    <property type="entry name" value="GTA_TIM-barrel-like"/>
    <property type="match status" value="1"/>
</dbReference>
<feature type="domain" description="GTA TIM-barrel-like" evidence="1">
    <location>
        <begin position="443"/>
        <end position="739"/>
    </location>
</feature>